<dbReference type="VEuPathDB" id="TriTrypDB:TvY486_0901770"/>
<name>G0U251_TRYVY</name>
<feature type="chain" id="PRO_5003409830" description="Secreted protein" evidence="1">
    <location>
        <begin position="22"/>
        <end position="117"/>
    </location>
</feature>
<protein>
    <recommendedName>
        <fullName evidence="3">Secreted protein</fullName>
    </recommendedName>
</protein>
<dbReference type="AlphaFoldDB" id="G0U251"/>
<sequence>MPVALLSLLYFFFAMDERCSHHTIDRKYLYITPTPPLSWLVLSFSQTLVPSVKMRRYQRATSLLPPPDIQTGSTPVHILLTFAVPFSNVMGFPALTTRFISPFFCICTLGRLCASPN</sequence>
<accession>G0U251</accession>
<dbReference type="EMBL" id="HE573025">
    <property type="protein sequence ID" value="CCC50354.1"/>
    <property type="molecule type" value="Genomic_DNA"/>
</dbReference>
<keyword evidence="1" id="KW-0732">Signal</keyword>
<reference evidence="2" key="1">
    <citation type="journal article" date="2012" name="Proc. Natl. Acad. Sci. U.S.A.">
        <title>Antigenic diversity is generated by distinct evolutionary mechanisms in African trypanosome species.</title>
        <authorList>
            <person name="Jackson A.P."/>
            <person name="Berry A."/>
            <person name="Aslett M."/>
            <person name="Allison H.C."/>
            <person name="Burton P."/>
            <person name="Vavrova-Anderson J."/>
            <person name="Brown R."/>
            <person name="Browne H."/>
            <person name="Corton N."/>
            <person name="Hauser H."/>
            <person name="Gamble J."/>
            <person name="Gilderthorp R."/>
            <person name="Marcello L."/>
            <person name="McQuillan J."/>
            <person name="Otto T.D."/>
            <person name="Quail M.A."/>
            <person name="Sanders M.J."/>
            <person name="van Tonder A."/>
            <person name="Ginger M.L."/>
            <person name="Field M.C."/>
            <person name="Barry J.D."/>
            <person name="Hertz-Fowler C."/>
            <person name="Berriman M."/>
        </authorList>
    </citation>
    <scope>NUCLEOTIDE SEQUENCE</scope>
    <source>
        <strain evidence="2">Y486</strain>
    </source>
</reference>
<feature type="signal peptide" evidence="1">
    <location>
        <begin position="1"/>
        <end position="21"/>
    </location>
</feature>
<evidence type="ECO:0008006" key="3">
    <source>
        <dbReference type="Google" id="ProtNLM"/>
    </source>
</evidence>
<evidence type="ECO:0000256" key="1">
    <source>
        <dbReference type="SAM" id="SignalP"/>
    </source>
</evidence>
<gene>
    <name evidence="2" type="ORF">TVY486_0901770</name>
</gene>
<proteinExistence type="predicted"/>
<evidence type="ECO:0000313" key="2">
    <source>
        <dbReference type="EMBL" id="CCC50354.1"/>
    </source>
</evidence>
<organism evidence="2">
    <name type="scientific">Trypanosoma vivax (strain Y486)</name>
    <dbReference type="NCBI Taxonomy" id="1055687"/>
    <lineage>
        <taxon>Eukaryota</taxon>
        <taxon>Discoba</taxon>
        <taxon>Euglenozoa</taxon>
        <taxon>Kinetoplastea</taxon>
        <taxon>Metakinetoplastina</taxon>
        <taxon>Trypanosomatida</taxon>
        <taxon>Trypanosomatidae</taxon>
        <taxon>Trypanosoma</taxon>
        <taxon>Duttonella</taxon>
    </lineage>
</organism>